<dbReference type="InterPro" id="IPR018484">
    <property type="entry name" value="FGGY_N"/>
</dbReference>
<proteinExistence type="inferred from homology"/>
<feature type="domain" description="Carbohydrate kinase FGGY N-terminal" evidence="5">
    <location>
        <begin position="15"/>
        <end position="256"/>
    </location>
</feature>
<evidence type="ECO:0000259" key="5">
    <source>
        <dbReference type="Pfam" id="PF00370"/>
    </source>
</evidence>
<evidence type="ECO:0000313" key="7">
    <source>
        <dbReference type="EMBL" id="RAJ85547.1"/>
    </source>
</evidence>
<dbReference type="Pfam" id="PF00370">
    <property type="entry name" value="FGGY_N"/>
    <property type="match status" value="1"/>
</dbReference>
<gene>
    <name evidence="7" type="ORF">CLV59_102251</name>
</gene>
<protein>
    <submittedName>
        <fullName evidence="7">Gluconokinase</fullName>
    </submittedName>
</protein>
<evidence type="ECO:0000256" key="3">
    <source>
        <dbReference type="ARBA" id="ARBA00022777"/>
    </source>
</evidence>
<dbReference type="InterPro" id="IPR018483">
    <property type="entry name" value="Carb_kinase_FGGY_CS"/>
</dbReference>
<dbReference type="CDD" id="cd07770">
    <property type="entry name" value="ASKHA_NBD_FGGY_GntK"/>
    <property type="match status" value="1"/>
</dbReference>
<dbReference type="PROSITE" id="PS00933">
    <property type="entry name" value="FGGY_KINASES_1"/>
    <property type="match status" value="1"/>
</dbReference>
<comment type="caution">
    <text evidence="7">The sequence shown here is derived from an EMBL/GenBank/DDBJ whole genome shotgun (WGS) entry which is preliminary data.</text>
</comment>
<dbReference type="PANTHER" id="PTHR43095:SF2">
    <property type="entry name" value="GLUCONOKINASE"/>
    <property type="match status" value="1"/>
</dbReference>
<dbReference type="OrthoDB" id="9805576at2"/>
<evidence type="ECO:0000256" key="2">
    <source>
        <dbReference type="ARBA" id="ARBA00022679"/>
    </source>
</evidence>
<reference evidence="7 8" key="1">
    <citation type="submission" date="2018-06" db="EMBL/GenBank/DDBJ databases">
        <title>Genomic Encyclopedia of Archaeal and Bacterial Type Strains, Phase II (KMG-II): from individual species to whole genera.</title>
        <authorList>
            <person name="Goeker M."/>
        </authorList>
    </citation>
    <scope>NUCLEOTIDE SEQUENCE [LARGE SCALE GENOMIC DNA]</scope>
    <source>
        <strain evidence="7 8">DSM 29821</strain>
    </source>
</reference>
<dbReference type="InterPro" id="IPR018485">
    <property type="entry name" value="FGGY_C"/>
</dbReference>
<dbReference type="InterPro" id="IPR050406">
    <property type="entry name" value="FGGY_Carb_Kinase"/>
</dbReference>
<dbReference type="AlphaFoldDB" id="A0A327W4W6"/>
<evidence type="ECO:0000313" key="8">
    <source>
        <dbReference type="Proteomes" id="UP000249819"/>
    </source>
</evidence>
<dbReference type="GO" id="GO:0016773">
    <property type="term" value="F:phosphotransferase activity, alcohol group as acceptor"/>
    <property type="evidence" value="ECO:0007669"/>
    <property type="project" value="InterPro"/>
</dbReference>
<dbReference type="EMBL" id="QLMA01000002">
    <property type="protein sequence ID" value="RAJ85547.1"/>
    <property type="molecule type" value="Genomic_DNA"/>
</dbReference>
<dbReference type="InterPro" id="IPR000577">
    <property type="entry name" value="Carb_kinase_FGGY"/>
</dbReference>
<dbReference type="InterPro" id="IPR043129">
    <property type="entry name" value="ATPase_NBD"/>
</dbReference>
<sequence>MCKTEGFFMNDSIAYFIGSDIGTSSTKSISLGIDGSAKSSFQGAYSTYHPEPGFSEQDPAVILQAVKDGIRRVVVERQQPPVAICFSSAMHSLLAVDSDGKPLTPLLIWADNRSHAQAEKLRTSATGRDIYQQTGTPVHAMSPLCKLIWLREEHPDLFQRAHCFMGIKEYIIQELFGKPLMDHSIASATGLFDIRKHTWYGPALDAAGITSDRLPQPVPATHIIRGLKPGIAAEMGIPADTPFIIGASDGCLAQLGSHAITPGHATLTIGTSGAVRMAVPQAIFDRQQRLFTYLLTDDIYITGGASNNGGVLLQWLLKDFLQSEVPVEIMIREALALGPQQLLCMPYLLGERAPIWDSNASAAFIGIRPQHGQAHFTRAVMESICFAVKSITQALEETAGPIDKISVSGGFSKSPGWIQLMADIFGKTLTLEDATDASALGAILLAAQVMGMELDLSEAGKGQVFTPDTQYASHYEEQFRRFGAVYHALKDI</sequence>
<dbReference type="Pfam" id="PF02782">
    <property type="entry name" value="FGGY_C"/>
    <property type="match status" value="1"/>
</dbReference>
<dbReference type="PIRSF" id="PIRSF000538">
    <property type="entry name" value="GlpK"/>
    <property type="match status" value="1"/>
</dbReference>
<organism evidence="7 8">
    <name type="scientific">Chitinophaga dinghuensis</name>
    <dbReference type="NCBI Taxonomy" id="1539050"/>
    <lineage>
        <taxon>Bacteria</taxon>
        <taxon>Pseudomonadati</taxon>
        <taxon>Bacteroidota</taxon>
        <taxon>Chitinophagia</taxon>
        <taxon>Chitinophagales</taxon>
        <taxon>Chitinophagaceae</taxon>
        <taxon>Chitinophaga</taxon>
    </lineage>
</organism>
<dbReference type="GO" id="GO:0005975">
    <property type="term" value="P:carbohydrate metabolic process"/>
    <property type="evidence" value="ECO:0007669"/>
    <property type="project" value="InterPro"/>
</dbReference>
<dbReference type="PROSITE" id="PS00445">
    <property type="entry name" value="FGGY_KINASES_2"/>
    <property type="match status" value="1"/>
</dbReference>
<dbReference type="Proteomes" id="UP000249819">
    <property type="component" value="Unassembled WGS sequence"/>
</dbReference>
<comment type="similarity">
    <text evidence="1 4">Belongs to the FGGY kinase family.</text>
</comment>
<dbReference type="GO" id="GO:0016301">
    <property type="term" value="F:kinase activity"/>
    <property type="evidence" value="ECO:0007669"/>
    <property type="project" value="UniProtKB-KW"/>
</dbReference>
<dbReference type="Gene3D" id="3.30.420.40">
    <property type="match status" value="2"/>
</dbReference>
<feature type="domain" description="Carbohydrate kinase FGGY C-terminal" evidence="6">
    <location>
        <begin position="267"/>
        <end position="447"/>
    </location>
</feature>
<accession>A0A327W4W6</accession>
<dbReference type="PANTHER" id="PTHR43095">
    <property type="entry name" value="SUGAR KINASE"/>
    <property type="match status" value="1"/>
</dbReference>
<evidence type="ECO:0000256" key="1">
    <source>
        <dbReference type="ARBA" id="ARBA00009156"/>
    </source>
</evidence>
<evidence type="ECO:0000259" key="6">
    <source>
        <dbReference type="Pfam" id="PF02782"/>
    </source>
</evidence>
<evidence type="ECO:0000256" key="4">
    <source>
        <dbReference type="RuleBase" id="RU003733"/>
    </source>
</evidence>
<keyword evidence="2 4" id="KW-0808">Transferase</keyword>
<keyword evidence="3 4" id="KW-0418">Kinase</keyword>
<name>A0A327W4W6_9BACT</name>
<keyword evidence="8" id="KW-1185">Reference proteome</keyword>
<dbReference type="SUPFAM" id="SSF53067">
    <property type="entry name" value="Actin-like ATPase domain"/>
    <property type="match status" value="2"/>
</dbReference>